<evidence type="ECO:0000259" key="1">
    <source>
        <dbReference type="Pfam" id="PF00561"/>
    </source>
</evidence>
<dbReference type="GO" id="GO:0016787">
    <property type="term" value="F:hydrolase activity"/>
    <property type="evidence" value="ECO:0007669"/>
    <property type="project" value="UniProtKB-KW"/>
</dbReference>
<dbReference type="Gene3D" id="3.40.50.1820">
    <property type="entry name" value="alpha/beta hydrolase"/>
    <property type="match status" value="1"/>
</dbReference>
<protein>
    <submittedName>
        <fullName evidence="2">Alpha/beta hydrolase</fullName>
    </submittedName>
</protein>
<evidence type="ECO:0000313" key="3">
    <source>
        <dbReference type="Proteomes" id="UP001291309"/>
    </source>
</evidence>
<dbReference type="PANTHER" id="PTHR43798">
    <property type="entry name" value="MONOACYLGLYCEROL LIPASE"/>
    <property type="match status" value="1"/>
</dbReference>
<comment type="caution">
    <text evidence="2">The sequence shown here is derived from an EMBL/GenBank/DDBJ whole genome shotgun (WGS) entry which is preliminary data.</text>
</comment>
<feature type="domain" description="AB hydrolase-1" evidence="1">
    <location>
        <begin position="22"/>
        <end position="263"/>
    </location>
</feature>
<dbReference type="RefSeq" id="WP_321547627.1">
    <property type="nucleotide sequence ID" value="NZ_JAXIVS010000007.1"/>
</dbReference>
<proteinExistence type="predicted"/>
<dbReference type="EMBL" id="JAXIVS010000007">
    <property type="protein sequence ID" value="MDY7228900.1"/>
    <property type="molecule type" value="Genomic_DNA"/>
</dbReference>
<dbReference type="InterPro" id="IPR050266">
    <property type="entry name" value="AB_hydrolase_sf"/>
</dbReference>
<accession>A0ABU5H6D4</accession>
<dbReference type="SUPFAM" id="SSF53474">
    <property type="entry name" value="alpha/beta-Hydrolases"/>
    <property type="match status" value="1"/>
</dbReference>
<gene>
    <name evidence="2" type="ORF">SYV04_20950</name>
</gene>
<dbReference type="Proteomes" id="UP001291309">
    <property type="component" value="Unassembled WGS sequence"/>
</dbReference>
<organism evidence="2 3">
    <name type="scientific">Hyalangium rubrum</name>
    <dbReference type="NCBI Taxonomy" id="3103134"/>
    <lineage>
        <taxon>Bacteria</taxon>
        <taxon>Pseudomonadati</taxon>
        <taxon>Myxococcota</taxon>
        <taxon>Myxococcia</taxon>
        <taxon>Myxococcales</taxon>
        <taxon>Cystobacterineae</taxon>
        <taxon>Archangiaceae</taxon>
        <taxon>Hyalangium</taxon>
    </lineage>
</organism>
<evidence type="ECO:0000313" key="2">
    <source>
        <dbReference type="EMBL" id="MDY7228900.1"/>
    </source>
</evidence>
<dbReference type="Pfam" id="PF00561">
    <property type="entry name" value="Abhydrolase_1"/>
    <property type="match status" value="1"/>
</dbReference>
<keyword evidence="2" id="KW-0378">Hydrolase</keyword>
<dbReference type="PANTHER" id="PTHR43798:SF33">
    <property type="entry name" value="HYDROLASE, PUTATIVE (AFU_ORTHOLOGUE AFUA_2G14860)-RELATED"/>
    <property type="match status" value="1"/>
</dbReference>
<sequence>MERFIEVNGIRLHYLDHPGGAPLLVLMHGLSANAHCFDGLVEAGLSPRFRVVSVDLRGRGLSDKPPSGYSMAEHARDILGLLDALGTGPVVLGGHSFGGLLSFYIAAHWPERVSRLLILDAAGAMHPRVRELIQPSLDRLGKVLPSVDAYLAAMKQAPYLEGMWNAGLEAYYRADVKENPDGTAQARSSPQALAEAVENALGEPWPELLPRIRQPTLLLHAPNGFGVAGTPPVVPREQALETVRTLPNGRYVEVPGNHYTMLFGGNASAVVQAITEQLMAPNP</sequence>
<keyword evidence="3" id="KW-1185">Reference proteome</keyword>
<reference evidence="2 3" key="1">
    <citation type="submission" date="2023-12" db="EMBL/GenBank/DDBJ databases">
        <title>the genome sequence of Hyalangium sp. s54d21.</title>
        <authorList>
            <person name="Zhang X."/>
        </authorList>
    </citation>
    <scope>NUCLEOTIDE SEQUENCE [LARGE SCALE GENOMIC DNA]</scope>
    <source>
        <strain evidence="3">s54d21</strain>
    </source>
</reference>
<name>A0ABU5H6D4_9BACT</name>
<dbReference type="PRINTS" id="PR00111">
    <property type="entry name" value="ABHYDROLASE"/>
</dbReference>
<dbReference type="InterPro" id="IPR029058">
    <property type="entry name" value="AB_hydrolase_fold"/>
</dbReference>
<dbReference type="InterPro" id="IPR000073">
    <property type="entry name" value="AB_hydrolase_1"/>
</dbReference>